<proteinExistence type="predicted"/>
<dbReference type="InterPro" id="IPR012341">
    <property type="entry name" value="6hp_glycosidase-like_sf"/>
</dbReference>
<evidence type="ECO:0000313" key="3">
    <source>
        <dbReference type="EMBL" id="KAK4234235.1"/>
    </source>
</evidence>
<sequence>MGAKLEFSLPPIPEPAGSNHFHGRDEIPTLLIPAKVHSVTGSISNPDSLTSRDVTRASTLARLSQDEPAPSIVLDFGVAVAGIPFVCVQRIDTGRDKAVVDFAVSEGYNGITRSSGDGPYPFSAGGDTARRVRFRLNHTGFHQAQCVQGSQRWMRLSLVSQAPCSVSISLAGFIPTTSNIPLDQLPGYFQCSDAYLNNIWEYGARTLQLNSVPTRSIPPPWQVSGDMGVLIDSQRCNAYSWGSRWTDYELQFSGMVLEGGLAWNVRVPAGMPSVLFQIVLDGQNTRVEQWYGYFNKPQTTLRPKFIASVEITSVRIVPGEWFQVNTVCKGYDPIRIRINGVEIGNFKQGSIVADPFSALAMPPESQEFPFSSRGSVGIGAGEDQLCRFRDLSVRAIPSREVLYESGLNTPAVLSDFGIGWNQLPYIFDGAKRDRYPWTADIIVGGRALYYSTAAAEHVRGNIIASMLRGSEDSDATPLLSGGGPAGRDLTRGPRDGMFNVLTVNYSLYLILVIYDYWMYTADHTLLQTCWERIKRCVNFLEESVNDKGLLNVTGREALDYDYYNGLQQGVSTKRNVLYVAALRACASIASSPAIDDGPTKESYLSLATRTAEAIQSHCFNADTGHYNITDSRRLGFQQETHAHLIIHDLLPRDRLEPILEKFTTLTPTTHNGSPLSFSPDTPDVPPVISPIMSAFHVQAAVHAGRYDEAEHVLRTVWQPMADEANPHFTGTTWEFLTPEGAPYKEDFCSYAQLFSVGPTFILSRYVLGVDPVEPGYKRFIVSPKFTVKGLEWVQGRVPTPTGQPIVVRWQLSAAGWKLGCHAPAGLLGTVVVPEDVWARKTSVWVAGAEHMGSREIPLREKGSVDIEVHF</sequence>
<dbReference type="GO" id="GO:0005975">
    <property type="term" value="P:carbohydrate metabolic process"/>
    <property type="evidence" value="ECO:0007669"/>
    <property type="project" value="InterPro"/>
</dbReference>
<dbReference type="InterPro" id="IPR035396">
    <property type="entry name" value="Bac_rhamnosid6H"/>
</dbReference>
<name>A0AAN7C2W9_9PEZI</name>
<evidence type="ECO:0000259" key="1">
    <source>
        <dbReference type="Pfam" id="PF17389"/>
    </source>
</evidence>
<keyword evidence="4" id="KW-1185">Reference proteome</keyword>
<dbReference type="Proteomes" id="UP001303760">
    <property type="component" value="Unassembled WGS sequence"/>
</dbReference>
<dbReference type="SUPFAM" id="SSF48208">
    <property type="entry name" value="Six-hairpin glycosidases"/>
    <property type="match status" value="1"/>
</dbReference>
<gene>
    <name evidence="3" type="ORF">C8A03DRAFT_38002</name>
</gene>
<dbReference type="Pfam" id="PF17389">
    <property type="entry name" value="Bac_rhamnosid6H"/>
    <property type="match status" value="1"/>
</dbReference>
<comment type="caution">
    <text evidence="3">The sequence shown here is derived from an EMBL/GenBank/DDBJ whole genome shotgun (WGS) entry which is preliminary data.</text>
</comment>
<protein>
    <submittedName>
        <fullName evidence="3">Six-hairpin glycosidase</fullName>
    </submittedName>
</protein>
<dbReference type="AlphaFoldDB" id="A0AAN7C2W9"/>
<dbReference type="Pfam" id="PF17390">
    <property type="entry name" value="Bac_rhamnosid_C"/>
    <property type="match status" value="1"/>
</dbReference>
<keyword evidence="3" id="KW-0378">Hydrolase</keyword>
<dbReference type="PANTHER" id="PTHR34987:SF4">
    <property type="entry name" value="ALPHA-L-RHAMNOSIDASE C-TERMINAL DOMAIN-CONTAINING PROTEIN"/>
    <property type="match status" value="1"/>
</dbReference>
<feature type="domain" description="Alpha-L-rhamnosidase six-hairpin glycosidase" evidence="1">
    <location>
        <begin position="422"/>
        <end position="629"/>
    </location>
</feature>
<dbReference type="EMBL" id="MU860397">
    <property type="protein sequence ID" value="KAK4234235.1"/>
    <property type="molecule type" value="Genomic_DNA"/>
</dbReference>
<dbReference type="PANTHER" id="PTHR34987">
    <property type="entry name" value="C, PUTATIVE (AFU_ORTHOLOGUE AFUA_3G02880)-RELATED"/>
    <property type="match status" value="1"/>
</dbReference>
<organism evidence="3 4">
    <name type="scientific">Achaetomium macrosporum</name>
    <dbReference type="NCBI Taxonomy" id="79813"/>
    <lineage>
        <taxon>Eukaryota</taxon>
        <taxon>Fungi</taxon>
        <taxon>Dikarya</taxon>
        <taxon>Ascomycota</taxon>
        <taxon>Pezizomycotina</taxon>
        <taxon>Sordariomycetes</taxon>
        <taxon>Sordariomycetidae</taxon>
        <taxon>Sordariales</taxon>
        <taxon>Chaetomiaceae</taxon>
        <taxon>Achaetomium</taxon>
    </lineage>
</organism>
<dbReference type="Gene3D" id="2.60.420.10">
    <property type="entry name" value="Maltose phosphorylase, domain 3"/>
    <property type="match status" value="1"/>
</dbReference>
<feature type="domain" description="Alpha-L-rhamnosidase C-terminal" evidence="2">
    <location>
        <begin position="768"/>
        <end position="840"/>
    </location>
</feature>
<dbReference type="InterPro" id="IPR035398">
    <property type="entry name" value="Bac_rhamnosid_C"/>
</dbReference>
<evidence type="ECO:0000259" key="2">
    <source>
        <dbReference type="Pfam" id="PF17390"/>
    </source>
</evidence>
<dbReference type="GO" id="GO:0016798">
    <property type="term" value="F:hydrolase activity, acting on glycosyl bonds"/>
    <property type="evidence" value="ECO:0007669"/>
    <property type="project" value="UniProtKB-KW"/>
</dbReference>
<reference evidence="3" key="2">
    <citation type="submission" date="2023-05" db="EMBL/GenBank/DDBJ databases">
        <authorList>
            <consortium name="Lawrence Berkeley National Laboratory"/>
            <person name="Steindorff A."/>
            <person name="Hensen N."/>
            <person name="Bonometti L."/>
            <person name="Westerberg I."/>
            <person name="Brannstrom I.O."/>
            <person name="Guillou S."/>
            <person name="Cros-Aarteil S."/>
            <person name="Calhoun S."/>
            <person name="Haridas S."/>
            <person name="Kuo A."/>
            <person name="Mondo S."/>
            <person name="Pangilinan J."/>
            <person name="Riley R."/>
            <person name="Labutti K."/>
            <person name="Andreopoulos B."/>
            <person name="Lipzen A."/>
            <person name="Chen C."/>
            <person name="Yanf M."/>
            <person name="Daum C."/>
            <person name="Ng V."/>
            <person name="Clum A."/>
            <person name="Ohm R."/>
            <person name="Martin F."/>
            <person name="Silar P."/>
            <person name="Natvig D."/>
            <person name="Lalanne C."/>
            <person name="Gautier V."/>
            <person name="Ament-Velasquez S.L."/>
            <person name="Kruys A."/>
            <person name="Hutchinson M.I."/>
            <person name="Powell A.J."/>
            <person name="Barry K."/>
            <person name="Miller A.N."/>
            <person name="Grigoriev I.V."/>
            <person name="Debuchy R."/>
            <person name="Gladieux P."/>
            <person name="Thoren M.H."/>
            <person name="Johannesson H."/>
        </authorList>
    </citation>
    <scope>NUCLEOTIDE SEQUENCE</scope>
    <source>
        <strain evidence="3">CBS 532.94</strain>
    </source>
</reference>
<dbReference type="Gene3D" id="1.50.10.10">
    <property type="match status" value="1"/>
</dbReference>
<dbReference type="InterPro" id="IPR008928">
    <property type="entry name" value="6-hairpin_glycosidase_sf"/>
</dbReference>
<accession>A0AAN7C2W9</accession>
<reference evidence="3" key="1">
    <citation type="journal article" date="2023" name="Mol. Phylogenet. Evol.">
        <title>Genome-scale phylogeny and comparative genomics of the fungal order Sordariales.</title>
        <authorList>
            <person name="Hensen N."/>
            <person name="Bonometti L."/>
            <person name="Westerberg I."/>
            <person name="Brannstrom I.O."/>
            <person name="Guillou S."/>
            <person name="Cros-Aarteil S."/>
            <person name="Calhoun S."/>
            <person name="Haridas S."/>
            <person name="Kuo A."/>
            <person name="Mondo S."/>
            <person name="Pangilinan J."/>
            <person name="Riley R."/>
            <person name="LaButti K."/>
            <person name="Andreopoulos B."/>
            <person name="Lipzen A."/>
            <person name="Chen C."/>
            <person name="Yan M."/>
            <person name="Daum C."/>
            <person name="Ng V."/>
            <person name="Clum A."/>
            <person name="Steindorff A."/>
            <person name="Ohm R.A."/>
            <person name="Martin F."/>
            <person name="Silar P."/>
            <person name="Natvig D.O."/>
            <person name="Lalanne C."/>
            <person name="Gautier V."/>
            <person name="Ament-Velasquez S.L."/>
            <person name="Kruys A."/>
            <person name="Hutchinson M.I."/>
            <person name="Powell A.J."/>
            <person name="Barry K."/>
            <person name="Miller A.N."/>
            <person name="Grigoriev I.V."/>
            <person name="Debuchy R."/>
            <person name="Gladieux P."/>
            <person name="Hiltunen Thoren M."/>
            <person name="Johannesson H."/>
        </authorList>
    </citation>
    <scope>NUCLEOTIDE SEQUENCE</scope>
    <source>
        <strain evidence="3">CBS 532.94</strain>
    </source>
</reference>
<evidence type="ECO:0000313" key="4">
    <source>
        <dbReference type="Proteomes" id="UP001303760"/>
    </source>
</evidence>
<keyword evidence="3" id="KW-0326">Glycosidase</keyword>